<sequence length="260" mass="28302">MKPIRTAAALLIAAWAGSSMAADAGAAKTVDPQAVKALETMGSYLRSLPRFALSADTTTDFVDDNGQALQFARHAEMQVVRPNRLKASVSGEQGTRSMYFDGKTFTLYGSQHNFYASAPAPKTIGELVGDIADKYGIETPLADLFYWGSDPDQGKELTAARAVGEERIGDATCTHYAFRKPGTDWQLWIRKGAQPLPCKLVITATDIEARPQHAVRFNWQTQPSFGNDVFSFKPPKDAKRIAFARNEASKPASAKPSAKQ</sequence>
<dbReference type="RefSeq" id="WP_189462220.1">
    <property type="nucleotide sequence ID" value="NZ_BMYO01000011.1"/>
</dbReference>
<evidence type="ECO:0000313" key="4">
    <source>
        <dbReference type="Proteomes" id="UP000604737"/>
    </source>
</evidence>
<comment type="caution">
    <text evidence="3">The sequence shown here is derived from an EMBL/GenBank/DDBJ whole genome shotgun (WGS) entry which is preliminary data.</text>
</comment>
<dbReference type="Pfam" id="PF09865">
    <property type="entry name" value="DUF2092"/>
    <property type="match status" value="1"/>
</dbReference>
<dbReference type="InterPro" id="IPR029046">
    <property type="entry name" value="LolA/LolB/LppX"/>
</dbReference>
<dbReference type="Proteomes" id="UP000604737">
    <property type="component" value="Unassembled WGS sequence"/>
</dbReference>
<keyword evidence="1 2" id="KW-0732">Signal</keyword>
<dbReference type="InterPro" id="IPR019207">
    <property type="entry name" value="DUF2092"/>
</dbReference>
<dbReference type="EMBL" id="BMYO01000011">
    <property type="protein sequence ID" value="GHD68835.1"/>
    <property type="molecule type" value="Genomic_DNA"/>
</dbReference>
<dbReference type="Gene3D" id="2.50.20.10">
    <property type="entry name" value="Lipoprotein localisation LolA/LolB/LppX"/>
    <property type="match status" value="1"/>
</dbReference>
<reference evidence="4" key="1">
    <citation type="journal article" date="2019" name="Int. J. Syst. Evol. Microbiol.">
        <title>The Global Catalogue of Microorganisms (GCM) 10K type strain sequencing project: providing services to taxonomists for standard genome sequencing and annotation.</title>
        <authorList>
            <consortium name="The Broad Institute Genomics Platform"/>
            <consortium name="The Broad Institute Genome Sequencing Center for Infectious Disease"/>
            <person name="Wu L."/>
            <person name="Ma J."/>
        </authorList>
    </citation>
    <scope>NUCLEOTIDE SEQUENCE [LARGE SCALE GENOMIC DNA]</scope>
    <source>
        <strain evidence="4">KCTC 23701</strain>
    </source>
</reference>
<keyword evidence="4" id="KW-1185">Reference proteome</keyword>
<gene>
    <name evidence="3" type="ORF">GCM10007350_34650</name>
</gene>
<evidence type="ECO:0008006" key="5">
    <source>
        <dbReference type="Google" id="ProtNLM"/>
    </source>
</evidence>
<organism evidence="3 4">
    <name type="scientific">Jeongeupia chitinilytica</name>
    <dbReference type="NCBI Taxonomy" id="1041641"/>
    <lineage>
        <taxon>Bacteria</taxon>
        <taxon>Pseudomonadati</taxon>
        <taxon>Pseudomonadota</taxon>
        <taxon>Betaproteobacteria</taxon>
        <taxon>Neisseriales</taxon>
        <taxon>Chitinibacteraceae</taxon>
        <taxon>Jeongeupia</taxon>
    </lineage>
</organism>
<accession>A0ABQ3H3M7</accession>
<proteinExistence type="predicted"/>
<evidence type="ECO:0000256" key="2">
    <source>
        <dbReference type="SAM" id="SignalP"/>
    </source>
</evidence>
<evidence type="ECO:0000256" key="1">
    <source>
        <dbReference type="ARBA" id="ARBA00022729"/>
    </source>
</evidence>
<protein>
    <recommendedName>
        <fullName evidence="5">DUF2092 domain-containing protein</fullName>
    </recommendedName>
</protein>
<feature type="chain" id="PRO_5045322928" description="DUF2092 domain-containing protein" evidence="2">
    <location>
        <begin position="22"/>
        <end position="260"/>
    </location>
</feature>
<evidence type="ECO:0000313" key="3">
    <source>
        <dbReference type="EMBL" id="GHD68835.1"/>
    </source>
</evidence>
<dbReference type="SUPFAM" id="SSF89392">
    <property type="entry name" value="Prokaryotic lipoproteins and lipoprotein localization factors"/>
    <property type="match status" value="1"/>
</dbReference>
<name>A0ABQ3H3M7_9NEIS</name>
<feature type="signal peptide" evidence="2">
    <location>
        <begin position="1"/>
        <end position="21"/>
    </location>
</feature>